<evidence type="ECO:0000256" key="1">
    <source>
        <dbReference type="SAM" id="Phobius"/>
    </source>
</evidence>
<dbReference type="EMBL" id="JBHSDS010000006">
    <property type="protein sequence ID" value="MFC4358734.1"/>
    <property type="molecule type" value="Genomic_DNA"/>
</dbReference>
<feature type="transmembrane region" description="Helical" evidence="1">
    <location>
        <begin position="45"/>
        <end position="62"/>
    </location>
</feature>
<comment type="caution">
    <text evidence="2">The sequence shown here is derived from an EMBL/GenBank/DDBJ whole genome shotgun (WGS) entry which is preliminary data.</text>
</comment>
<feature type="transmembrane region" description="Helical" evidence="1">
    <location>
        <begin position="82"/>
        <end position="101"/>
    </location>
</feature>
<keyword evidence="1" id="KW-0472">Membrane</keyword>
<keyword evidence="3" id="KW-1185">Reference proteome</keyword>
<gene>
    <name evidence="2" type="ORF">ACFO0N_12355</name>
</gene>
<feature type="transmembrane region" description="Helical" evidence="1">
    <location>
        <begin position="113"/>
        <end position="134"/>
    </location>
</feature>
<proteinExistence type="predicted"/>
<dbReference type="InterPro" id="IPR019235">
    <property type="entry name" value="DUF2178_TM"/>
</dbReference>
<keyword evidence="1" id="KW-0812">Transmembrane</keyword>
<protein>
    <submittedName>
        <fullName evidence="2">DUF2178 domain-containing protein</fullName>
    </submittedName>
</protein>
<evidence type="ECO:0000313" key="2">
    <source>
        <dbReference type="EMBL" id="MFC4358734.1"/>
    </source>
</evidence>
<dbReference type="Pfam" id="PF09946">
    <property type="entry name" value="DUF2178"/>
    <property type="match status" value="1"/>
</dbReference>
<sequence>MTPTETPAANRLSEARTYRRLLLGVVIGGVALNVVLRYFDYSVLAELTYIGAFVLAFVVWLGTDVRLFDERDVAIEQRASQLALTASALVLVLGASGARLVTALDLYTVPTVVWGALYGYVAVFLTFAGAYLWVRTRR</sequence>
<accession>A0ABD5PCW6</accession>
<reference evidence="2 3" key="1">
    <citation type="journal article" date="2019" name="Int. J. Syst. Evol. Microbiol.">
        <title>The Global Catalogue of Microorganisms (GCM) 10K type strain sequencing project: providing services to taxonomists for standard genome sequencing and annotation.</title>
        <authorList>
            <consortium name="The Broad Institute Genomics Platform"/>
            <consortium name="The Broad Institute Genome Sequencing Center for Infectious Disease"/>
            <person name="Wu L."/>
            <person name="Ma J."/>
        </authorList>
    </citation>
    <scope>NUCLEOTIDE SEQUENCE [LARGE SCALE GENOMIC DNA]</scope>
    <source>
        <strain evidence="2 3">CGMCC 1.12553</strain>
    </source>
</reference>
<dbReference type="AlphaFoldDB" id="A0ABD5PCW6"/>
<dbReference type="Proteomes" id="UP001595921">
    <property type="component" value="Unassembled WGS sequence"/>
</dbReference>
<dbReference type="RefSeq" id="WP_267623450.1">
    <property type="nucleotide sequence ID" value="NZ_JAODIW010000008.1"/>
</dbReference>
<name>A0ABD5PCW6_9EURY</name>
<feature type="transmembrane region" description="Helical" evidence="1">
    <location>
        <begin position="21"/>
        <end position="39"/>
    </location>
</feature>
<keyword evidence="1" id="KW-1133">Transmembrane helix</keyword>
<evidence type="ECO:0000313" key="3">
    <source>
        <dbReference type="Proteomes" id="UP001595921"/>
    </source>
</evidence>
<organism evidence="2 3">
    <name type="scientific">Halobium salinum</name>
    <dbReference type="NCBI Taxonomy" id="1364940"/>
    <lineage>
        <taxon>Archaea</taxon>
        <taxon>Methanobacteriati</taxon>
        <taxon>Methanobacteriota</taxon>
        <taxon>Stenosarchaea group</taxon>
        <taxon>Halobacteria</taxon>
        <taxon>Halobacteriales</taxon>
        <taxon>Haloferacaceae</taxon>
        <taxon>Halobium</taxon>
    </lineage>
</organism>